<sequence>MDKCTCNADGKAGGKKEGIKMERKQLIREVDEILKTYCEGCFLKSHFRKTRGKKYAHQFCIRQCTVGEKLKKYGDRLS</sequence>
<name>A0A133K9P8_HEYCO</name>
<reference evidence="2" key="1">
    <citation type="submission" date="2016-01" db="EMBL/GenBank/DDBJ databases">
        <authorList>
            <person name="Mitreva M."/>
            <person name="Pepin K.H."/>
            <person name="Mihindukulasuriya K.A."/>
            <person name="Fulton R."/>
            <person name="Fronick C."/>
            <person name="O'Laughlin M."/>
            <person name="Miner T."/>
            <person name="Herter B."/>
            <person name="Rosa B.A."/>
            <person name="Cordes M."/>
            <person name="Tomlinson C."/>
            <person name="Wollam A."/>
            <person name="Palsikar V.B."/>
            <person name="Mardis E.R."/>
            <person name="Wilson R.K."/>
        </authorList>
    </citation>
    <scope>NUCLEOTIDE SEQUENCE [LARGE SCALE GENOMIC DNA]</scope>
    <source>
        <strain evidence="2">GED7749B</strain>
    </source>
</reference>
<evidence type="ECO:0000313" key="1">
    <source>
        <dbReference type="EMBL" id="KWZ76195.1"/>
    </source>
</evidence>
<dbReference type="AlphaFoldDB" id="A0A133K9P8"/>
<dbReference type="EMBL" id="LRPN01000211">
    <property type="protein sequence ID" value="KWZ76195.1"/>
    <property type="molecule type" value="Genomic_DNA"/>
</dbReference>
<proteinExistence type="predicted"/>
<organism evidence="1 2">
    <name type="scientific">Heyndrickxia coagulans</name>
    <name type="common">Weizmannia coagulans</name>
    <dbReference type="NCBI Taxonomy" id="1398"/>
    <lineage>
        <taxon>Bacteria</taxon>
        <taxon>Bacillati</taxon>
        <taxon>Bacillota</taxon>
        <taxon>Bacilli</taxon>
        <taxon>Bacillales</taxon>
        <taxon>Bacillaceae</taxon>
        <taxon>Heyndrickxia</taxon>
    </lineage>
</organism>
<comment type="caution">
    <text evidence="1">The sequence shown here is derived from an EMBL/GenBank/DDBJ whole genome shotgun (WGS) entry which is preliminary data.</text>
</comment>
<evidence type="ECO:0000313" key="2">
    <source>
        <dbReference type="Proteomes" id="UP000070376"/>
    </source>
</evidence>
<accession>A0A133K9P8</accession>
<dbReference type="Pfam" id="PF10782">
    <property type="entry name" value="zf-C2HCIx2C"/>
    <property type="match status" value="1"/>
</dbReference>
<protein>
    <recommendedName>
        <fullName evidence="3">Zinc-finger domain-containing protein</fullName>
    </recommendedName>
</protein>
<dbReference type="InterPro" id="IPR019718">
    <property type="entry name" value="DUF2602"/>
</dbReference>
<gene>
    <name evidence="1" type="ORF">HMPREF3213_03948</name>
</gene>
<dbReference type="Proteomes" id="UP000070376">
    <property type="component" value="Unassembled WGS sequence"/>
</dbReference>
<dbReference type="PATRIC" id="fig|1398.22.peg.3953"/>
<evidence type="ECO:0008006" key="3">
    <source>
        <dbReference type="Google" id="ProtNLM"/>
    </source>
</evidence>